<keyword evidence="10" id="KW-0809">Transit peptide</keyword>
<dbReference type="InterPro" id="IPR024079">
    <property type="entry name" value="MetalloPept_cat_dom_sf"/>
</dbReference>
<evidence type="ECO:0000256" key="2">
    <source>
        <dbReference type="ARBA" id="ARBA00004305"/>
    </source>
</evidence>
<comment type="subcellular location">
    <subcellularLocation>
        <location evidence="2">Mitochondrion matrix</location>
    </subcellularLocation>
</comment>
<dbReference type="GO" id="GO:0006518">
    <property type="term" value="P:peptide metabolic process"/>
    <property type="evidence" value="ECO:0007669"/>
    <property type="project" value="TreeGrafter"/>
</dbReference>
<dbReference type="PANTHER" id="PTHR11804:SF79">
    <property type="entry name" value="MITOCHONDRIAL INTERMEDIATE PEPTIDASE"/>
    <property type="match status" value="1"/>
</dbReference>
<evidence type="ECO:0000256" key="7">
    <source>
        <dbReference type="ARBA" id="ARBA00022723"/>
    </source>
</evidence>
<evidence type="ECO:0000256" key="5">
    <source>
        <dbReference type="ARBA" id="ARBA00018046"/>
    </source>
</evidence>
<evidence type="ECO:0000256" key="10">
    <source>
        <dbReference type="ARBA" id="ARBA00022946"/>
    </source>
</evidence>
<dbReference type="EMBL" id="KR779922">
    <property type="protein sequence ID" value="ALK27867.1"/>
    <property type="molecule type" value="Genomic_DNA"/>
</dbReference>
<evidence type="ECO:0000259" key="16">
    <source>
        <dbReference type="Pfam" id="PF01432"/>
    </source>
</evidence>
<proteinExistence type="inferred from homology"/>
<evidence type="ECO:0000256" key="4">
    <source>
        <dbReference type="ARBA" id="ARBA00012441"/>
    </source>
</evidence>
<dbReference type="GO" id="GO:0046872">
    <property type="term" value="F:metal ion binding"/>
    <property type="evidence" value="ECO:0007669"/>
    <property type="project" value="UniProtKB-UniRule"/>
</dbReference>
<evidence type="ECO:0000256" key="1">
    <source>
        <dbReference type="ARBA" id="ARBA00000436"/>
    </source>
</evidence>
<dbReference type="CDD" id="cd06457">
    <property type="entry name" value="M3A_MIP"/>
    <property type="match status" value="1"/>
</dbReference>
<comment type="catalytic activity">
    <reaction evidence="1">
        <text>Release of an N-terminal octapeptide as second stage of processing of some proteins imported into the mitochondrion.</text>
        <dbReference type="EC" id="3.4.24.59"/>
    </reaction>
</comment>
<dbReference type="Gene3D" id="3.40.390.10">
    <property type="entry name" value="Collagenase (Catalytic Domain)"/>
    <property type="match status" value="1"/>
</dbReference>
<name>A0A0P0K8Y4_9AGAM</name>
<evidence type="ECO:0000256" key="15">
    <source>
        <dbReference type="RuleBase" id="RU003435"/>
    </source>
</evidence>
<dbReference type="GO" id="GO:0006627">
    <property type="term" value="P:protein processing involved in protein targeting to mitochondrion"/>
    <property type="evidence" value="ECO:0007669"/>
    <property type="project" value="TreeGrafter"/>
</dbReference>
<keyword evidence="6 15" id="KW-0645">Protease</keyword>
<dbReference type="SUPFAM" id="SSF55486">
    <property type="entry name" value="Metalloproteases ('zincins'), catalytic domain"/>
    <property type="match status" value="1"/>
</dbReference>
<comment type="function">
    <text evidence="13">Cleaves proteins, imported into the mitochondrion, to their mature size. While most mitochondrial precursor proteins are processed to the mature form in one step by mitochondrial processing peptidase (MPP), the sequential cleavage by MIP of an octapeptide after initial processing by MPP is a required step for a subgroup of nuclear-encoded precursor proteins destined for the matrix or the inner membrane.</text>
</comment>
<sequence>MLSALDALTTVARRSLRYPARLCPATTLHARRRRFATATTVPVTGDDLELAAVFDQPSTSTRTSSFPSGLFGEAALATPQSLHALTDDTVRRARAITQRIKDAPKSREEMFKVVKNLDRLSDTLCAVIDLTELVRNAHPDATWVQAADDVYDKLCEYMNVLNVDVGLYEVLCQVLSDKDVAASLSEEALQTALIFIRDFEKHGIHLPEERRNHVVALTTNILSLGRQFLNDAGGPMPPALIKPSELEGMKNTGLNTRYQLQARFSNRDLQVYSGSLQAQMIMRSAPLEEPRRKVYQATNASSPERIELLEAMLRARAYLARVLGHDSFSRLTLADKMAKSPENVMSFLDALMDHTRPHARSALKTLSMRKQSHLNTSSLPVIQAWDRDYYCPPEAPAPPIPLPPLTLGTVFMGLSRLFKNLYGITFRPADVAPGEVWHSDVRKLEVVDEDAGVIGWVYADLFARRGKASGAAHYTVRCSRRVDDDDVVGDAAHGGHVMDQTLSQFGHASRRRVRGQDGLFQLPIVVVLCEFSRPSLTKGATTLDWHEVTTLFHEMGHVMHSMIGRTEFQNVSGTRCATDAVELPSVLMEHFLQSPQVLSLFSTSNTTEHRVGNHHEDPCRSIDTHSQILLAMLDQVYHSPSAQSDNFDSTAALAALQNHRGLIPHVDGTAWQTQFGHLFGYGATYYSYLFDRAIASRVWSKLFSANPLSRRTGEKYKTELLRYGGGKDPWKMVSALLDAPQLALGDAEAMKEVGRWRIEDEVSFGRH</sequence>
<keyword evidence="11 15" id="KW-0482">Metalloprotease</keyword>
<reference evidence="17" key="1">
    <citation type="submission" date="2015-05" db="EMBL/GenBank/DDBJ databases">
        <title>Draft genome sequence of the fungus Limonomyces culmigenus.</title>
        <authorList>
            <person name="Malapi-Wight M."/>
            <person name="Beirn L.A."/>
            <person name="Veltri D.A."/>
            <person name="Crouch J.A."/>
        </authorList>
    </citation>
    <scope>NUCLEOTIDE SEQUENCE</scope>
    <source>
        <strain evidence="17">CBS 661.85</strain>
    </source>
</reference>
<dbReference type="InterPro" id="IPR001567">
    <property type="entry name" value="Pept_M3A_M3B_dom"/>
</dbReference>
<dbReference type="AlphaFoldDB" id="A0A0P0K8Y4"/>
<evidence type="ECO:0000256" key="8">
    <source>
        <dbReference type="ARBA" id="ARBA00022801"/>
    </source>
</evidence>
<evidence type="ECO:0000256" key="14">
    <source>
        <dbReference type="ARBA" id="ARBA00032470"/>
    </source>
</evidence>
<dbReference type="PANTHER" id="PTHR11804">
    <property type="entry name" value="PROTEASE M3 THIMET OLIGOPEPTIDASE-RELATED"/>
    <property type="match status" value="1"/>
</dbReference>
<dbReference type="Pfam" id="PF01432">
    <property type="entry name" value="Peptidase_M3"/>
    <property type="match status" value="1"/>
</dbReference>
<keyword evidence="12" id="KW-0496">Mitochondrion</keyword>
<evidence type="ECO:0000256" key="6">
    <source>
        <dbReference type="ARBA" id="ARBA00022670"/>
    </source>
</evidence>
<evidence type="ECO:0000256" key="3">
    <source>
        <dbReference type="ARBA" id="ARBA00006040"/>
    </source>
</evidence>
<dbReference type="InterPro" id="IPR033851">
    <property type="entry name" value="M3A_MIP"/>
</dbReference>
<keyword evidence="9 15" id="KW-0862">Zinc</keyword>
<dbReference type="EC" id="3.4.24.59" evidence="4"/>
<dbReference type="Gene3D" id="1.10.1370.10">
    <property type="entry name" value="Neurolysin, domain 3"/>
    <property type="match status" value="1"/>
</dbReference>
<feature type="domain" description="Peptidase M3A/M3B catalytic" evidence="16">
    <location>
        <begin position="282"/>
        <end position="742"/>
    </location>
</feature>
<dbReference type="GO" id="GO:0005759">
    <property type="term" value="C:mitochondrial matrix"/>
    <property type="evidence" value="ECO:0007669"/>
    <property type="project" value="UniProtKB-SubCell"/>
</dbReference>
<comment type="cofactor">
    <cofactor evidence="15">
        <name>Zn(2+)</name>
        <dbReference type="ChEBI" id="CHEBI:29105"/>
    </cofactor>
    <text evidence="15">Binds 1 zinc ion.</text>
</comment>
<protein>
    <recommendedName>
        <fullName evidence="5">Mitochondrial intermediate peptidase</fullName>
        <ecNumber evidence="4">3.4.24.59</ecNumber>
    </recommendedName>
    <alternativeName>
        <fullName evidence="14">Octapeptidyl aminopeptidase</fullName>
    </alternativeName>
</protein>
<dbReference type="InterPro" id="IPR024077">
    <property type="entry name" value="Neurolysin/TOP_dom2"/>
</dbReference>
<evidence type="ECO:0000256" key="11">
    <source>
        <dbReference type="ARBA" id="ARBA00023049"/>
    </source>
</evidence>
<comment type="similarity">
    <text evidence="3 15">Belongs to the peptidase M3 family.</text>
</comment>
<dbReference type="InterPro" id="IPR045090">
    <property type="entry name" value="Pept_M3A_M3B"/>
</dbReference>
<evidence type="ECO:0000313" key="17">
    <source>
        <dbReference type="EMBL" id="ALK27867.1"/>
    </source>
</evidence>
<evidence type="ECO:0000256" key="13">
    <source>
        <dbReference type="ARBA" id="ARBA00025208"/>
    </source>
</evidence>
<dbReference type="GO" id="GO:0004222">
    <property type="term" value="F:metalloendopeptidase activity"/>
    <property type="evidence" value="ECO:0007669"/>
    <property type="project" value="UniProtKB-EC"/>
</dbReference>
<keyword evidence="8 15" id="KW-0378">Hydrolase</keyword>
<evidence type="ECO:0000256" key="9">
    <source>
        <dbReference type="ARBA" id="ARBA00022833"/>
    </source>
</evidence>
<organism evidence="17">
    <name type="scientific">Limonomyces culmigenus</name>
    <dbReference type="NCBI Taxonomy" id="228944"/>
    <lineage>
        <taxon>Eukaryota</taxon>
        <taxon>Fungi</taxon>
        <taxon>Dikarya</taxon>
        <taxon>Basidiomycota</taxon>
        <taxon>Agaricomycotina</taxon>
        <taxon>Agaricomycetes</taxon>
        <taxon>Corticiales</taxon>
        <taxon>Corticiaceae</taxon>
        <taxon>Limonomyces</taxon>
    </lineage>
</organism>
<evidence type="ECO:0000256" key="12">
    <source>
        <dbReference type="ARBA" id="ARBA00023128"/>
    </source>
</evidence>
<accession>A0A0P0K8Y4</accession>
<dbReference type="FunFam" id="3.40.390.10:FF:000055">
    <property type="entry name" value="Related to mitochondrial intermediate peptidase"/>
    <property type="match status" value="1"/>
</dbReference>
<keyword evidence="7 15" id="KW-0479">Metal-binding</keyword>